<comment type="similarity">
    <text evidence="1">Belongs to the UPF0332 family.</text>
</comment>
<proteinExistence type="inferred from homology"/>
<dbReference type="OrthoDB" id="5767335at2"/>
<protein>
    <submittedName>
        <fullName evidence="3">DNA-binding protein</fullName>
    </submittedName>
</protein>
<dbReference type="Proteomes" id="UP000177870">
    <property type="component" value="Chromosome"/>
</dbReference>
<reference evidence="4" key="1">
    <citation type="submission" date="2016-10" db="EMBL/GenBank/DDBJ databases">
        <title>Comparative genomics uncovers the prolific and rare metabolic potential of the cyanobacterial genus Moorea.</title>
        <authorList>
            <person name="Leao T."/>
            <person name="Castelao G."/>
            <person name="Korobeynikov A."/>
            <person name="Monroe E.A."/>
            <person name="Podell S."/>
            <person name="Glukhov E."/>
            <person name="Allen E."/>
            <person name="Gerwick W.H."/>
            <person name="Gerwick L."/>
        </authorList>
    </citation>
    <scope>NUCLEOTIDE SEQUENCE [LARGE SCALE GENOMIC DNA]</scope>
    <source>
        <strain evidence="4">PAL-8-15-08-1</strain>
    </source>
</reference>
<sequence>MSPEQLDLLLKARQSLGAARVLLDNGYPDYAASRAYYTMFYIAEAFLAGEGMSFSSHAAVISAFGRDFARTGRVPVEFHRFMIDAQDLRNAGDYGQLNAVTAQQATEQITNAEQFLELAENVIGS</sequence>
<dbReference type="Gene3D" id="1.20.120.330">
    <property type="entry name" value="Nucleotidyltransferases domain 2"/>
    <property type="match status" value="1"/>
</dbReference>
<keyword evidence="3" id="KW-0238">DNA-binding</keyword>
<dbReference type="AlphaFoldDB" id="A0A1D8TLR9"/>
<organism evidence="3 4">
    <name type="scientific">Moorena producens PAL-8-15-08-1</name>
    <dbReference type="NCBI Taxonomy" id="1458985"/>
    <lineage>
        <taxon>Bacteria</taxon>
        <taxon>Bacillati</taxon>
        <taxon>Cyanobacteriota</taxon>
        <taxon>Cyanophyceae</taxon>
        <taxon>Coleofasciculales</taxon>
        <taxon>Coleofasciculaceae</taxon>
        <taxon>Moorena</taxon>
    </lineage>
</organism>
<gene>
    <name evidence="3" type="ORF">BJP34_01960</name>
</gene>
<dbReference type="EMBL" id="CP017599">
    <property type="protein sequence ID" value="AOW98375.1"/>
    <property type="molecule type" value="Genomic_DNA"/>
</dbReference>
<dbReference type="STRING" id="1458985.BJP34_01960"/>
<dbReference type="Pfam" id="PF05168">
    <property type="entry name" value="HEPN"/>
    <property type="match status" value="1"/>
</dbReference>
<dbReference type="PANTHER" id="PTHR36565:SF1">
    <property type="entry name" value="UPF0332 PROTEIN TM_1000"/>
    <property type="match status" value="1"/>
</dbReference>
<name>A0A1D8TLR9_9CYAN</name>
<dbReference type="PANTHER" id="PTHR36565">
    <property type="entry name" value="UPF0332 PROTEIN TM_1000"/>
    <property type="match status" value="1"/>
</dbReference>
<evidence type="ECO:0000313" key="4">
    <source>
        <dbReference type="Proteomes" id="UP000177870"/>
    </source>
</evidence>
<dbReference type="GO" id="GO:0003677">
    <property type="term" value="F:DNA binding"/>
    <property type="evidence" value="ECO:0007669"/>
    <property type="project" value="UniProtKB-KW"/>
</dbReference>
<feature type="domain" description="HEPN" evidence="2">
    <location>
        <begin position="7"/>
        <end position="121"/>
    </location>
</feature>
<accession>A0A1D8TLR9</accession>
<dbReference type="InterPro" id="IPR052226">
    <property type="entry name" value="UPF0332_toxin"/>
</dbReference>
<evidence type="ECO:0000256" key="1">
    <source>
        <dbReference type="ARBA" id="ARBA00038248"/>
    </source>
</evidence>
<dbReference type="KEGG" id="mpro:BJP34_01960"/>
<dbReference type="InterPro" id="IPR007842">
    <property type="entry name" value="HEPN_dom"/>
</dbReference>
<evidence type="ECO:0000259" key="2">
    <source>
        <dbReference type="Pfam" id="PF05168"/>
    </source>
</evidence>
<evidence type="ECO:0000313" key="3">
    <source>
        <dbReference type="EMBL" id="AOW98375.1"/>
    </source>
</evidence>